<feature type="transmembrane region" description="Helical" evidence="8">
    <location>
        <begin position="174"/>
        <end position="198"/>
    </location>
</feature>
<comment type="caution">
    <text evidence="9">The sequence shown here is derived from an EMBL/GenBank/DDBJ whole genome shotgun (WGS) entry which is preliminary data.</text>
</comment>
<feature type="transmembrane region" description="Helical" evidence="8">
    <location>
        <begin position="218"/>
        <end position="251"/>
    </location>
</feature>
<evidence type="ECO:0000256" key="5">
    <source>
        <dbReference type="ARBA" id="ARBA00022692"/>
    </source>
</evidence>
<dbReference type="InterPro" id="IPR000522">
    <property type="entry name" value="ABC_transptr_permease_BtuC"/>
</dbReference>
<dbReference type="SUPFAM" id="SSF81345">
    <property type="entry name" value="ABC transporter involved in vitamin B12 uptake, BtuC"/>
    <property type="match status" value="1"/>
</dbReference>
<keyword evidence="5 8" id="KW-0812">Transmembrane</keyword>
<comment type="similarity">
    <text evidence="2">Belongs to the binding-protein-dependent transport system permease family. FecCD subfamily.</text>
</comment>
<dbReference type="PANTHER" id="PTHR30472">
    <property type="entry name" value="FERRIC ENTEROBACTIN TRANSPORT SYSTEM PERMEASE PROTEIN"/>
    <property type="match status" value="1"/>
</dbReference>
<organism evidence="9 10">
    <name type="scientific">Cereibacter sphaeroides</name>
    <name type="common">Rhodobacter sphaeroides</name>
    <dbReference type="NCBI Taxonomy" id="1063"/>
    <lineage>
        <taxon>Bacteria</taxon>
        <taxon>Pseudomonadati</taxon>
        <taxon>Pseudomonadota</taxon>
        <taxon>Alphaproteobacteria</taxon>
        <taxon>Rhodobacterales</taxon>
        <taxon>Paracoccaceae</taxon>
        <taxon>Cereibacter</taxon>
    </lineage>
</organism>
<dbReference type="GO" id="GO:0005886">
    <property type="term" value="C:plasma membrane"/>
    <property type="evidence" value="ECO:0007669"/>
    <property type="project" value="UniProtKB-SubCell"/>
</dbReference>
<feature type="transmembrane region" description="Helical" evidence="8">
    <location>
        <begin position="75"/>
        <end position="96"/>
    </location>
</feature>
<proteinExistence type="inferred from homology"/>
<keyword evidence="7 8" id="KW-0472">Membrane</keyword>
<feature type="transmembrane region" description="Helical" evidence="8">
    <location>
        <begin position="40"/>
        <end position="60"/>
    </location>
</feature>
<keyword evidence="6 8" id="KW-1133">Transmembrane helix</keyword>
<keyword evidence="4" id="KW-1003">Cell membrane</keyword>
<feature type="transmembrane region" description="Helical" evidence="8">
    <location>
        <begin position="6"/>
        <end position="28"/>
    </location>
</feature>
<evidence type="ECO:0000256" key="3">
    <source>
        <dbReference type="ARBA" id="ARBA00022448"/>
    </source>
</evidence>
<reference evidence="9 10" key="1">
    <citation type="submission" date="2018-08" db="EMBL/GenBank/DDBJ databases">
        <title>Draft genome sequence of Rhodobacter sphaeroides FY.</title>
        <authorList>
            <person name="Rayyan A."/>
            <person name="Meyer T.E."/>
            <person name="Kyndt J.A."/>
        </authorList>
    </citation>
    <scope>NUCLEOTIDE SEQUENCE [LARGE SCALE GENOMIC DNA]</scope>
    <source>
        <strain evidence="9 10">FY</strain>
    </source>
</reference>
<keyword evidence="3" id="KW-0813">Transport</keyword>
<protein>
    <submittedName>
        <fullName evidence="9">Enterobactin ABC transporter permease</fullName>
    </submittedName>
</protein>
<evidence type="ECO:0000256" key="2">
    <source>
        <dbReference type="ARBA" id="ARBA00007935"/>
    </source>
</evidence>
<dbReference type="RefSeq" id="WP_118998941.1">
    <property type="nucleotide sequence ID" value="NZ_QWGP01000001.1"/>
</dbReference>
<evidence type="ECO:0000256" key="6">
    <source>
        <dbReference type="ARBA" id="ARBA00022989"/>
    </source>
</evidence>
<evidence type="ECO:0000256" key="8">
    <source>
        <dbReference type="SAM" id="Phobius"/>
    </source>
</evidence>
<evidence type="ECO:0000256" key="7">
    <source>
        <dbReference type="ARBA" id="ARBA00023136"/>
    </source>
</evidence>
<evidence type="ECO:0000256" key="4">
    <source>
        <dbReference type="ARBA" id="ARBA00022475"/>
    </source>
</evidence>
<evidence type="ECO:0000256" key="1">
    <source>
        <dbReference type="ARBA" id="ARBA00004651"/>
    </source>
</evidence>
<dbReference type="AlphaFoldDB" id="A0AAX1URW4"/>
<sequence length="314" mass="32876">MDRSLRWLVPICLVAAGLYLFWGLRAANWAFVLELRATRLAALTVVGASVGVATVLFQTVSTNRILTPSIMGFDALYVLMQTALVAVLGISGFAALPGGPKFLLETGGLVAAALLLFGTLLARGAQDLPRMILTGVIFGILFRSAAGFVGRLLDPNAYAVVQQASFATFSRVEASLLPWAGLLALSAMGTALALAPRLDVLALGRRTSVPLGLAHDRLALLTLGLVAVLVASATALVGPIGFFGLIVASLAHALTERARHAALLPAAALSAVALLVGGQFLFERLLRLEGTLSVVVELAGGLFFLWLLMKGRIR</sequence>
<evidence type="ECO:0000313" key="10">
    <source>
        <dbReference type="Proteomes" id="UP000266305"/>
    </source>
</evidence>
<feature type="transmembrane region" description="Helical" evidence="8">
    <location>
        <begin position="103"/>
        <end position="125"/>
    </location>
</feature>
<dbReference type="Pfam" id="PF01032">
    <property type="entry name" value="FecCD"/>
    <property type="match status" value="1"/>
</dbReference>
<dbReference type="Gene3D" id="1.10.3470.10">
    <property type="entry name" value="ABC transporter involved in vitamin B12 uptake, BtuC"/>
    <property type="match status" value="1"/>
</dbReference>
<dbReference type="GO" id="GO:0022857">
    <property type="term" value="F:transmembrane transporter activity"/>
    <property type="evidence" value="ECO:0007669"/>
    <property type="project" value="InterPro"/>
</dbReference>
<dbReference type="EMBL" id="QWGP01000001">
    <property type="protein sequence ID" value="RHZ98521.1"/>
    <property type="molecule type" value="Genomic_DNA"/>
</dbReference>
<accession>A0AAX1URW4</accession>
<dbReference type="PANTHER" id="PTHR30472:SF19">
    <property type="entry name" value="PETROBACTIN IMPORT SYSTEM PERMEASE PROTEIN YCLO"/>
    <property type="match status" value="1"/>
</dbReference>
<feature type="transmembrane region" description="Helical" evidence="8">
    <location>
        <begin position="263"/>
        <end position="282"/>
    </location>
</feature>
<feature type="transmembrane region" description="Helical" evidence="8">
    <location>
        <begin position="288"/>
        <end position="308"/>
    </location>
</feature>
<name>A0AAX1URW4_CERSP</name>
<gene>
    <name evidence="9" type="ORF">D1114_00070</name>
</gene>
<evidence type="ECO:0000313" key="9">
    <source>
        <dbReference type="EMBL" id="RHZ98521.1"/>
    </source>
</evidence>
<comment type="subcellular location">
    <subcellularLocation>
        <location evidence="1">Cell membrane</location>
        <topology evidence="1">Multi-pass membrane protein</topology>
    </subcellularLocation>
</comment>
<dbReference type="GO" id="GO:0033214">
    <property type="term" value="P:siderophore-iron import into cell"/>
    <property type="evidence" value="ECO:0007669"/>
    <property type="project" value="TreeGrafter"/>
</dbReference>
<dbReference type="InterPro" id="IPR037294">
    <property type="entry name" value="ABC_BtuC-like"/>
</dbReference>
<dbReference type="Proteomes" id="UP000266305">
    <property type="component" value="Unassembled WGS sequence"/>
</dbReference>
<feature type="transmembrane region" description="Helical" evidence="8">
    <location>
        <begin position="131"/>
        <end position="153"/>
    </location>
</feature>